<gene>
    <name evidence="1" type="ORF">FNZ23_26150</name>
</gene>
<accession>A0A553YMM0</accession>
<dbReference type="RefSeq" id="WP_143944523.1">
    <property type="nucleotide sequence ID" value="NZ_VKLS01000517.1"/>
</dbReference>
<reference evidence="1 2" key="1">
    <citation type="submission" date="2019-07" db="EMBL/GenBank/DDBJ databases">
        <title>Draft genome for Streptomyces benahoarensis MZ03-48.</title>
        <authorList>
            <person name="Gonzalez-Pimentel J.L."/>
        </authorList>
    </citation>
    <scope>NUCLEOTIDE SEQUENCE [LARGE SCALE GENOMIC DNA]</scope>
    <source>
        <strain evidence="1 2">MZ03-48</strain>
    </source>
</reference>
<evidence type="ECO:0008006" key="3">
    <source>
        <dbReference type="Google" id="ProtNLM"/>
    </source>
</evidence>
<sequence>MTLAVIAVLGGCSTARGAKEGGGTTPEQALAAARPDTVGALKAVMPGVEVDELGDSDINCGGSDLVDSKDASRVRSRITYEVVGDAFDRRSPGDLVGETVRRLERKGWKVEPSKRGADDVGKTLSRRGTEGEANVGATRFTLKSGKDVPILNVLVMTECLHNPHWEG</sequence>
<dbReference type="EMBL" id="VKLS01000517">
    <property type="protein sequence ID" value="TSB30457.1"/>
    <property type="molecule type" value="Genomic_DNA"/>
</dbReference>
<name>A0A553YMM0_9ACTN</name>
<organism evidence="1 2">
    <name type="scientific">Streptomyces benahoarensis</name>
    <dbReference type="NCBI Taxonomy" id="2595054"/>
    <lineage>
        <taxon>Bacteria</taxon>
        <taxon>Bacillati</taxon>
        <taxon>Actinomycetota</taxon>
        <taxon>Actinomycetes</taxon>
        <taxon>Kitasatosporales</taxon>
        <taxon>Streptomycetaceae</taxon>
        <taxon>Streptomyces</taxon>
    </lineage>
</organism>
<dbReference type="AlphaFoldDB" id="A0A553YMM0"/>
<proteinExistence type="predicted"/>
<evidence type="ECO:0000313" key="2">
    <source>
        <dbReference type="Proteomes" id="UP000320888"/>
    </source>
</evidence>
<evidence type="ECO:0000313" key="1">
    <source>
        <dbReference type="EMBL" id="TSB30457.1"/>
    </source>
</evidence>
<dbReference type="Proteomes" id="UP000320888">
    <property type="component" value="Unassembled WGS sequence"/>
</dbReference>
<keyword evidence="2" id="KW-1185">Reference proteome</keyword>
<comment type="caution">
    <text evidence="1">The sequence shown here is derived from an EMBL/GenBank/DDBJ whole genome shotgun (WGS) entry which is preliminary data.</text>
</comment>
<protein>
    <recommendedName>
        <fullName evidence="3">Lipoprotein</fullName>
    </recommendedName>
</protein>